<dbReference type="Proteomes" id="UP000198582">
    <property type="component" value="Unassembled WGS sequence"/>
</dbReference>
<dbReference type="NCBIfam" id="NF038403">
    <property type="entry name" value="perm_prefix_1"/>
    <property type="match status" value="1"/>
</dbReference>
<dbReference type="AlphaFoldDB" id="A0A1H8YKI0"/>
<keyword evidence="1" id="KW-0812">Transmembrane</keyword>
<evidence type="ECO:0000313" key="2">
    <source>
        <dbReference type="EMBL" id="SEP52659.1"/>
    </source>
</evidence>
<dbReference type="EMBL" id="FOEF01000021">
    <property type="protein sequence ID" value="SEP52659.1"/>
    <property type="molecule type" value="Genomic_DNA"/>
</dbReference>
<keyword evidence="1" id="KW-0472">Membrane</keyword>
<feature type="transmembrane region" description="Helical" evidence="1">
    <location>
        <begin position="114"/>
        <end position="140"/>
    </location>
</feature>
<keyword evidence="3" id="KW-1185">Reference proteome</keyword>
<feature type="transmembrane region" description="Helical" evidence="1">
    <location>
        <begin position="79"/>
        <end position="102"/>
    </location>
</feature>
<dbReference type="RefSeq" id="WP_091626430.1">
    <property type="nucleotide sequence ID" value="NZ_FOEF01000021.1"/>
</dbReference>
<gene>
    <name evidence="2" type="ORF">SAMN04489732_121130</name>
</gene>
<feature type="transmembrane region" description="Helical" evidence="1">
    <location>
        <begin position="152"/>
        <end position="180"/>
    </location>
</feature>
<reference evidence="2 3" key="1">
    <citation type="submission" date="2016-10" db="EMBL/GenBank/DDBJ databases">
        <authorList>
            <person name="de Groot N.N."/>
        </authorList>
    </citation>
    <scope>NUCLEOTIDE SEQUENCE [LARGE SCALE GENOMIC DNA]</scope>
    <source>
        <strain evidence="2 3">DSM 44993</strain>
    </source>
</reference>
<evidence type="ECO:0000256" key="1">
    <source>
        <dbReference type="SAM" id="Phobius"/>
    </source>
</evidence>
<accession>A0A1H8YKI0</accession>
<keyword evidence="1" id="KW-1133">Transmembrane helix</keyword>
<organism evidence="2 3">
    <name type="scientific">Amycolatopsis saalfeldensis</name>
    <dbReference type="NCBI Taxonomy" id="394193"/>
    <lineage>
        <taxon>Bacteria</taxon>
        <taxon>Bacillati</taxon>
        <taxon>Actinomycetota</taxon>
        <taxon>Actinomycetes</taxon>
        <taxon>Pseudonocardiales</taxon>
        <taxon>Pseudonocardiaceae</taxon>
        <taxon>Amycolatopsis</taxon>
    </lineage>
</organism>
<feature type="transmembrane region" description="Helical" evidence="1">
    <location>
        <begin position="186"/>
        <end position="208"/>
    </location>
</feature>
<name>A0A1H8YKI0_9PSEU</name>
<protein>
    <submittedName>
        <fullName evidence="2">Uncharacterized protein</fullName>
    </submittedName>
</protein>
<dbReference type="InterPro" id="IPR047928">
    <property type="entry name" value="Perm_prefix_1"/>
</dbReference>
<dbReference type="STRING" id="394193.SAMN04489732_121130"/>
<evidence type="ECO:0000313" key="3">
    <source>
        <dbReference type="Proteomes" id="UP000198582"/>
    </source>
</evidence>
<proteinExistence type="predicted"/>
<sequence>MIDEYLEDLDRRLIGCRSAKADLLGEAGDGLRDAAEAYRAGGWSDDEAERRAVADFGEAGVVAGDYQAELSMHSGVRTLWKLIVGIPAMSLGWDFARLLTFGDWTRLSTPSPGWYMGIIQLSHAAIFTVPLVGLATLLGTRWLSRRVDGVRLARICGALITVAVGINLVSISALLIATGAVDPSRLFLSVPCGVLMVAWALLSLRLVVLARRARGRCATIVA</sequence>